<evidence type="ECO:0000313" key="1">
    <source>
        <dbReference type="EMBL" id="CAG8753313.1"/>
    </source>
</evidence>
<accession>A0ACA9QJ41</accession>
<keyword evidence="2" id="KW-1185">Reference proteome</keyword>
<dbReference type="EMBL" id="CAJVPW010044074">
    <property type="protein sequence ID" value="CAG8753313.1"/>
    <property type="molecule type" value="Genomic_DNA"/>
</dbReference>
<name>A0ACA9QJ41_9GLOM</name>
<dbReference type="Proteomes" id="UP000789366">
    <property type="component" value="Unassembled WGS sequence"/>
</dbReference>
<feature type="non-terminal residue" evidence="1">
    <location>
        <position position="85"/>
    </location>
</feature>
<reference evidence="1" key="1">
    <citation type="submission" date="2021-06" db="EMBL/GenBank/DDBJ databases">
        <authorList>
            <person name="Kallberg Y."/>
            <person name="Tangrot J."/>
            <person name="Rosling A."/>
        </authorList>
    </citation>
    <scope>NUCLEOTIDE SEQUENCE</scope>
    <source>
        <strain evidence="1">28 12/20/2015</strain>
    </source>
</reference>
<evidence type="ECO:0000313" key="2">
    <source>
        <dbReference type="Proteomes" id="UP000789366"/>
    </source>
</evidence>
<gene>
    <name evidence="1" type="ORF">SPELUC_LOCUS14634</name>
</gene>
<protein>
    <submittedName>
        <fullName evidence="1">1154_t:CDS:1</fullName>
    </submittedName>
</protein>
<comment type="caution">
    <text evidence="1">The sequence shown here is derived from an EMBL/GenBank/DDBJ whole genome shotgun (WGS) entry which is preliminary data.</text>
</comment>
<proteinExistence type="predicted"/>
<organism evidence="1 2">
    <name type="scientific">Cetraspora pellucida</name>
    <dbReference type="NCBI Taxonomy" id="1433469"/>
    <lineage>
        <taxon>Eukaryota</taxon>
        <taxon>Fungi</taxon>
        <taxon>Fungi incertae sedis</taxon>
        <taxon>Mucoromycota</taxon>
        <taxon>Glomeromycotina</taxon>
        <taxon>Glomeromycetes</taxon>
        <taxon>Diversisporales</taxon>
        <taxon>Gigasporaceae</taxon>
        <taxon>Cetraspora</taxon>
    </lineage>
</organism>
<sequence>MASTSQTPTADPVVQTYTQNQKQRIAESTAKLAKIDNDELKNFINDKTEEIKEKIGDFQVPTPIDAADIAATLDQLVTENENPIS</sequence>